<dbReference type="InterPro" id="IPR008279">
    <property type="entry name" value="PEP-util_enz_mobile_dom"/>
</dbReference>
<dbReference type="Pfam" id="PF00391">
    <property type="entry name" value="PEP-utilizers"/>
    <property type="match status" value="1"/>
</dbReference>
<dbReference type="OrthoDB" id="9765468at2"/>
<sequence>MSIEVLTADEQGAENLQRWAAMGLPVPPSWRLHRQDVLGVESEELIQKLRALPRMFGEERYWVLQQGPMNPDSCRESLLNLDSDSALAAALSAIFGREQSPEQVIIQALPGQRAAGVLFTRHPLRQDLPHVVVEGVADGNSERQRIIFDDQGRLVHASHETASLADTVAHQQLLALYQSLKQNFDRPQAGEWVYDGSQIWLLQTLPVGSLPAPKEAWTRRAGTNLFVQAESPLWYTLAARWFKSSFWEPLVRQRGWEQLEKVEPYRRQHSHIYTNCAYFAALQDSHAGAFRHVPPAWQKLDTALTQQHYSTYQSTRDGFSLGLMSREIQNWQAPQITQESLWHSFMHLDALGERLSKIEGRLSYLVVPDLLATAQSPLPLEALTTSTELDLLNELARGEPVQIDDFGLRPGSDPVHAALHEKPAQAQSLNACLRTPRSSVANDKVIPRPVELLRRARALRVALGNRFRILLSDMGALAVNKGLIQHPDDIYFLYFDELWQLWMGSRLPASASLETIADRKLRYLDDSLQGAPDWKMDQIGYGFGGGQRVSPLLRGQTLVSGQVEGPIRRVSSAWTLNRVRPGDIVVVDQVDSSWLPWLLQAAGIVISQQDPANPAASLAVEFGIPAIWAASDVMHSVQDDLQAVLEAGQGTLALETAASGDVDDQGLE</sequence>
<dbReference type="EMBL" id="ARXV01000003">
    <property type="protein sequence ID" value="KGD65848.1"/>
    <property type="molecule type" value="Genomic_DNA"/>
</dbReference>
<dbReference type="SUPFAM" id="SSF52009">
    <property type="entry name" value="Phosphohistidine domain"/>
    <property type="match status" value="1"/>
</dbReference>
<organism evidence="2 3">
    <name type="scientific">Alcanivorax nanhaiticus</name>
    <dbReference type="NCBI Taxonomy" id="1177154"/>
    <lineage>
        <taxon>Bacteria</taxon>
        <taxon>Pseudomonadati</taxon>
        <taxon>Pseudomonadota</taxon>
        <taxon>Gammaproteobacteria</taxon>
        <taxon>Oceanospirillales</taxon>
        <taxon>Alcanivoracaceae</taxon>
        <taxon>Alcanivorax</taxon>
    </lineage>
</organism>
<dbReference type="AlphaFoldDB" id="A0A095TTX1"/>
<dbReference type="Gene3D" id="3.30.470.20">
    <property type="entry name" value="ATP-grasp fold, B domain"/>
    <property type="match status" value="1"/>
</dbReference>
<dbReference type="SUPFAM" id="SSF56059">
    <property type="entry name" value="Glutathione synthetase ATP-binding domain-like"/>
    <property type="match status" value="1"/>
</dbReference>
<protein>
    <recommendedName>
        <fullName evidence="1">PEP-utilising enzyme mobile domain-containing protein</fullName>
    </recommendedName>
</protein>
<dbReference type="eggNOG" id="COG3848">
    <property type="taxonomic scope" value="Bacteria"/>
</dbReference>
<dbReference type="Gene3D" id="3.50.30.10">
    <property type="entry name" value="Phosphohistidine domain"/>
    <property type="match status" value="1"/>
</dbReference>
<name>A0A095TTX1_9GAMM</name>
<dbReference type="STRING" id="1177154.Y5S_01072"/>
<keyword evidence="3" id="KW-1185">Reference proteome</keyword>
<dbReference type="GO" id="GO:0016772">
    <property type="term" value="F:transferase activity, transferring phosphorus-containing groups"/>
    <property type="evidence" value="ECO:0007669"/>
    <property type="project" value="InterPro"/>
</dbReference>
<dbReference type="InterPro" id="IPR051549">
    <property type="entry name" value="PEP_Utilizing_Enz"/>
</dbReference>
<comment type="caution">
    <text evidence="2">The sequence shown here is derived from an EMBL/GenBank/DDBJ whole genome shotgun (WGS) entry which is preliminary data.</text>
</comment>
<dbReference type="PATRIC" id="fig|1177154.3.peg.1088"/>
<dbReference type="PANTHER" id="PTHR43615:SF1">
    <property type="entry name" value="PPDK_N DOMAIN-CONTAINING PROTEIN"/>
    <property type="match status" value="1"/>
</dbReference>
<dbReference type="InterPro" id="IPR036637">
    <property type="entry name" value="Phosphohistidine_dom_sf"/>
</dbReference>
<evidence type="ECO:0000259" key="1">
    <source>
        <dbReference type="Pfam" id="PF00391"/>
    </source>
</evidence>
<feature type="domain" description="PEP-utilising enzyme mobile" evidence="1">
    <location>
        <begin position="580"/>
        <end position="644"/>
    </location>
</feature>
<dbReference type="RefSeq" id="WP_035231067.1">
    <property type="nucleotide sequence ID" value="NZ_ARXV01000003.1"/>
</dbReference>
<proteinExistence type="predicted"/>
<dbReference type="Proteomes" id="UP000029444">
    <property type="component" value="Unassembled WGS sequence"/>
</dbReference>
<reference evidence="2 3" key="1">
    <citation type="submission" date="2012-09" db="EMBL/GenBank/DDBJ databases">
        <title>Genome Sequence of alkane-degrading Bacterium Alcanivorax sp. 19-m-6.</title>
        <authorList>
            <person name="Lai Q."/>
            <person name="Shao Z."/>
        </authorList>
    </citation>
    <scope>NUCLEOTIDE SEQUENCE [LARGE SCALE GENOMIC DNA]</scope>
    <source>
        <strain evidence="2 3">19-m-6</strain>
    </source>
</reference>
<dbReference type="eggNOG" id="COG0574">
    <property type="taxonomic scope" value="Bacteria"/>
</dbReference>
<gene>
    <name evidence="2" type="ORF">Y5S_01072</name>
</gene>
<dbReference type="PANTHER" id="PTHR43615">
    <property type="entry name" value="PHOSPHOENOLPYRUVATE SYNTHASE-RELATED"/>
    <property type="match status" value="1"/>
</dbReference>
<evidence type="ECO:0000313" key="3">
    <source>
        <dbReference type="Proteomes" id="UP000029444"/>
    </source>
</evidence>
<evidence type="ECO:0000313" key="2">
    <source>
        <dbReference type="EMBL" id="KGD65848.1"/>
    </source>
</evidence>
<accession>A0A095TTX1</accession>